<evidence type="ECO:0000256" key="1">
    <source>
        <dbReference type="SAM" id="Phobius"/>
    </source>
</evidence>
<sequence length="130" mass="15521">MWTWHLRCFLFFFGTLVVIKIFPRILFLNPWLSLPGAIICAVKPIYVFWFKDEFPENAHTEKGIGWTRRTRKFILFDEKMAQGSLALFVVTLAKYYPEVFSMSLWLSIPLTIICAYYPLWVFWVKDEPNK</sequence>
<dbReference type="Proteomes" id="UP000182278">
    <property type="component" value="Unassembled WGS sequence"/>
</dbReference>
<organism evidence="2 3">
    <name type="scientific">Candidatus Desantisbacteria bacterium CG1_02_38_46</name>
    <dbReference type="NCBI Taxonomy" id="1817893"/>
    <lineage>
        <taxon>Bacteria</taxon>
        <taxon>Candidatus Desantisiibacteriota</taxon>
    </lineage>
</organism>
<proteinExistence type="predicted"/>
<keyword evidence="1" id="KW-0472">Membrane</keyword>
<comment type="caution">
    <text evidence="2">The sequence shown here is derived from an EMBL/GenBank/DDBJ whole genome shotgun (WGS) entry which is preliminary data.</text>
</comment>
<dbReference type="EMBL" id="MNUO01000070">
    <property type="protein sequence ID" value="OIN96958.1"/>
    <property type="molecule type" value="Genomic_DNA"/>
</dbReference>
<gene>
    <name evidence="2" type="ORF">AUJ66_04745</name>
</gene>
<protein>
    <submittedName>
        <fullName evidence="2">Uncharacterized protein</fullName>
    </submittedName>
</protein>
<feature type="transmembrane region" description="Helical" evidence="1">
    <location>
        <begin position="7"/>
        <end position="26"/>
    </location>
</feature>
<dbReference type="AlphaFoldDB" id="A0A1J4SFU9"/>
<accession>A0A1J4SFU9</accession>
<evidence type="ECO:0000313" key="2">
    <source>
        <dbReference type="EMBL" id="OIN96958.1"/>
    </source>
</evidence>
<evidence type="ECO:0000313" key="3">
    <source>
        <dbReference type="Proteomes" id="UP000182278"/>
    </source>
</evidence>
<keyword evidence="1" id="KW-1133">Transmembrane helix</keyword>
<reference evidence="2 3" key="1">
    <citation type="journal article" date="2016" name="Environ. Microbiol.">
        <title>Genomic resolution of a cold subsurface aquifer community provides metabolic insights for novel microbes adapted to high CO concentrations.</title>
        <authorList>
            <person name="Probst A.J."/>
            <person name="Castelle C.J."/>
            <person name="Singh A."/>
            <person name="Brown C.T."/>
            <person name="Anantharaman K."/>
            <person name="Sharon I."/>
            <person name="Hug L.A."/>
            <person name="Burstein D."/>
            <person name="Emerson J.B."/>
            <person name="Thomas B.C."/>
            <person name="Banfield J.F."/>
        </authorList>
    </citation>
    <scope>NUCLEOTIDE SEQUENCE [LARGE SCALE GENOMIC DNA]</scope>
    <source>
        <strain evidence="2">CG1_02_38_46</strain>
    </source>
</reference>
<name>A0A1J4SFU9_9BACT</name>
<keyword evidence="1" id="KW-0812">Transmembrane</keyword>
<dbReference type="STRING" id="1817893.AUJ66_04745"/>
<feature type="transmembrane region" description="Helical" evidence="1">
    <location>
        <begin position="102"/>
        <end position="124"/>
    </location>
</feature>